<feature type="compositionally biased region" description="Low complexity" evidence="3">
    <location>
        <begin position="42"/>
        <end position="57"/>
    </location>
</feature>
<dbReference type="InterPro" id="IPR050729">
    <property type="entry name" value="Rho-GAP"/>
</dbReference>
<evidence type="ECO:0000313" key="7">
    <source>
        <dbReference type="Proteomes" id="UP000319731"/>
    </source>
</evidence>
<feature type="region of interest" description="Disordered" evidence="3">
    <location>
        <begin position="1"/>
        <end position="85"/>
    </location>
</feature>
<keyword evidence="1" id="KW-0343">GTPase activation</keyword>
<dbReference type="PROSITE" id="PS50238">
    <property type="entry name" value="RHOGAP"/>
    <property type="match status" value="1"/>
</dbReference>
<feature type="compositionally biased region" description="Polar residues" evidence="3">
    <location>
        <begin position="65"/>
        <end position="81"/>
    </location>
</feature>
<feature type="domain" description="F-BAR" evidence="5">
    <location>
        <begin position="109"/>
        <end position="407"/>
    </location>
</feature>
<keyword evidence="2" id="KW-0175">Coiled coil</keyword>
<dbReference type="Pfam" id="PF00611">
    <property type="entry name" value="FCH"/>
    <property type="match status" value="1"/>
</dbReference>
<dbReference type="InterPro" id="IPR008936">
    <property type="entry name" value="Rho_GTPase_activation_prot"/>
</dbReference>
<evidence type="ECO:0000256" key="1">
    <source>
        <dbReference type="ARBA" id="ARBA00022468"/>
    </source>
</evidence>
<dbReference type="STRING" id="1806994.A0A507CHA7"/>
<dbReference type="Gene3D" id="1.20.1270.60">
    <property type="entry name" value="Arfaptin homology (AH) domain/BAR domain"/>
    <property type="match status" value="1"/>
</dbReference>
<dbReference type="PROSITE" id="PS51741">
    <property type="entry name" value="F_BAR"/>
    <property type="match status" value="1"/>
</dbReference>
<sequence length="637" mass="70380">MSSRMSSGPPSAPSIASSTPYYASTFRRSKQAPAHHPNPFQLGSSTSDLALADSAASDIHHQSHHQATTMSHRGALSSMSGDSAEPEFHVPVAAEGAASIVNDQDENDQGYENYEHGDEHQALGEYDNAFSLLLDRVKENANACKEVSTFIKRRAAIEAEYAKSMTRLAQSMSDSMEKNGAKLGSFRDTWKKICSVHERVGEVKQRFSESLAEIAGDVNAVHIEAVTSRKNLKVGGGNHWKMVVEAESALEKAKSKYEGACTEWETSINQLAGGAQSQLGPPGMKKSASHPFTMFKGSPSPSKLAKNEDDLRMRVAGLNDSFKRQLENVQGKRAHYFSKLLPTLIGVVATANSEVDMKLQKNMVKYAQMYEQALMEEGVTIAPMPKDDEEPQPSLLKIMESVDHEGDLHAFMKTFVPNPTKEKKAEQRFGAYFPTSFEASARPVFGVDVTELITRDGVQIPTIVEKCIQVIERHGMRTAGLYRQSGPIPELTSLRVLIDRDLSKVDLEKFAADITVVTGILKLWFRSLPDPILTSEKYHDFMEAAKIDDGKVRLMNIHGIVNELNDANFATLQCLMAHLHRVRTREIDTKMSVQSLAIVWGSVLMGPREPTNVIDLALQCRVIETILGGYLEIFPED</sequence>
<dbReference type="SUPFAM" id="SSF48350">
    <property type="entry name" value="GTPase activation domain, GAP"/>
    <property type="match status" value="1"/>
</dbReference>
<name>A0A507CHA7_9FUNG</name>
<dbReference type="InterPro" id="IPR027267">
    <property type="entry name" value="AH/BAR_dom_sf"/>
</dbReference>
<dbReference type="SMART" id="SM00055">
    <property type="entry name" value="FCH"/>
    <property type="match status" value="1"/>
</dbReference>
<evidence type="ECO:0000256" key="3">
    <source>
        <dbReference type="SAM" id="MobiDB-lite"/>
    </source>
</evidence>
<comment type="caution">
    <text evidence="6">The sequence shown here is derived from an EMBL/GenBank/DDBJ whole genome shotgun (WGS) entry which is preliminary data.</text>
</comment>
<gene>
    <name evidence="6" type="ORF">SmJEL517_g00861</name>
</gene>
<organism evidence="6 7">
    <name type="scientific">Synchytrium microbalum</name>
    <dbReference type="NCBI Taxonomy" id="1806994"/>
    <lineage>
        <taxon>Eukaryota</taxon>
        <taxon>Fungi</taxon>
        <taxon>Fungi incertae sedis</taxon>
        <taxon>Chytridiomycota</taxon>
        <taxon>Chytridiomycota incertae sedis</taxon>
        <taxon>Chytridiomycetes</taxon>
        <taxon>Synchytriales</taxon>
        <taxon>Synchytriaceae</taxon>
        <taxon>Synchytrium</taxon>
    </lineage>
</organism>
<keyword evidence="7" id="KW-1185">Reference proteome</keyword>
<dbReference type="PANTHER" id="PTHR23176:SF134">
    <property type="entry name" value="RHO-TYPE GTPASE-ACTIVATING PROTEIN"/>
    <property type="match status" value="1"/>
</dbReference>
<dbReference type="OrthoDB" id="79452at2759"/>
<dbReference type="RefSeq" id="XP_031027125.1">
    <property type="nucleotide sequence ID" value="XM_031166789.1"/>
</dbReference>
<dbReference type="GO" id="GO:0007165">
    <property type="term" value="P:signal transduction"/>
    <property type="evidence" value="ECO:0007669"/>
    <property type="project" value="InterPro"/>
</dbReference>
<dbReference type="AlphaFoldDB" id="A0A507CHA7"/>
<evidence type="ECO:0000313" key="6">
    <source>
        <dbReference type="EMBL" id="TPX37055.1"/>
    </source>
</evidence>
<dbReference type="SMART" id="SM00324">
    <property type="entry name" value="RhoGAP"/>
    <property type="match status" value="1"/>
</dbReference>
<reference evidence="6 7" key="1">
    <citation type="journal article" date="2019" name="Sci. Rep.">
        <title>Comparative genomics of chytrid fungi reveal insights into the obligate biotrophic and pathogenic lifestyle of Synchytrium endobioticum.</title>
        <authorList>
            <person name="van de Vossenberg B.T.L.H."/>
            <person name="Warris S."/>
            <person name="Nguyen H.D.T."/>
            <person name="van Gent-Pelzer M.P.E."/>
            <person name="Joly D.L."/>
            <person name="van de Geest H.C."/>
            <person name="Bonants P.J.M."/>
            <person name="Smith D.S."/>
            <person name="Levesque C.A."/>
            <person name="van der Lee T.A.J."/>
        </authorList>
    </citation>
    <scope>NUCLEOTIDE SEQUENCE [LARGE SCALE GENOMIC DNA]</scope>
    <source>
        <strain evidence="6 7">JEL517</strain>
    </source>
</reference>
<evidence type="ECO:0000256" key="2">
    <source>
        <dbReference type="PROSITE-ProRule" id="PRU01077"/>
    </source>
</evidence>
<evidence type="ECO:0000259" key="4">
    <source>
        <dbReference type="PROSITE" id="PS50238"/>
    </source>
</evidence>
<dbReference type="GO" id="GO:0005737">
    <property type="term" value="C:cytoplasm"/>
    <property type="evidence" value="ECO:0007669"/>
    <property type="project" value="TreeGrafter"/>
</dbReference>
<dbReference type="GeneID" id="42002086"/>
<dbReference type="Pfam" id="PF00620">
    <property type="entry name" value="RhoGAP"/>
    <property type="match status" value="1"/>
</dbReference>
<proteinExistence type="predicted"/>
<dbReference type="PANTHER" id="PTHR23176">
    <property type="entry name" value="RHO/RAC/CDC GTPASE-ACTIVATING PROTEIN"/>
    <property type="match status" value="1"/>
</dbReference>
<dbReference type="InterPro" id="IPR000198">
    <property type="entry name" value="RhoGAP_dom"/>
</dbReference>
<accession>A0A507CHA7</accession>
<evidence type="ECO:0000259" key="5">
    <source>
        <dbReference type="PROSITE" id="PS51741"/>
    </source>
</evidence>
<dbReference type="GO" id="GO:0005096">
    <property type="term" value="F:GTPase activator activity"/>
    <property type="evidence" value="ECO:0007669"/>
    <property type="project" value="UniProtKB-KW"/>
</dbReference>
<dbReference type="Proteomes" id="UP000319731">
    <property type="component" value="Unassembled WGS sequence"/>
</dbReference>
<protein>
    <recommendedName>
        <fullName evidence="8">Rho-GAP domain-containing protein</fullName>
    </recommendedName>
</protein>
<dbReference type="InterPro" id="IPR001060">
    <property type="entry name" value="FCH_dom"/>
</dbReference>
<dbReference type="SUPFAM" id="SSF103657">
    <property type="entry name" value="BAR/IMD domain-like"/>
    <property type="match status" value="1"/>
</dbReference>
<dbReference type="EMBL" id="QEAO01000003">
    <property type="protein sequence ID" value="TPX37055.1"/>
    <property type="molecule type" value="Genomic_DNA"/>
</dbReference>
<evidence type="ECO:0008006" key="8">
    <source>
        <dbReference type="Google" id="ProtNLM"/>
    </source>
</evidence>
<feature type="compositionally biased region" description="Low complexity" evidence="3">
    <location>
        <begin position="1"/>
        <end position="25"/>
    </location>
</feature>
<dbReference type="Gene3D" id="1.10.555.10">
    <property type="entry name" value="Rho GTPase activation protein"/>
    <property type="match status" value="1"/>
</dbReference>
<dbReference type="InterPro" id="IPR031160">
    <property type="entry name" value="F_BAR_dom"/>
</dbReference>
<feature type="domain" description="Rho-GAP" evidence="4">
    <location>
        <begin position="447"/>
        <end position="634"/>
    </location>
</feature>